<geneLocation type="mitochondrion" evidence="2"/>
<organism evidence="2">
    <name type="scientific">Chloroparvula sp. RCC999</name>
    <dbReference type="NCBI Taxonomy" id="2565276"/>
    <lineage>
        <taxon>Eukaryota</taxon>
        <taxon>Viridiplantae</taxon>
        <taxon>Chlorophyta</taxon>
        <taxon>Chloropicophyceae</taxon>
        <taxon>Chloropicales</taxon>
        <taxon>Chloropicaceae</taxon>
        <taxon>Chloroparvula</taxon>
    </lineage>
</organism>
<evidence type="ECO:0000256" key="1">
    <source>
        <dbReference type="ARBA" id="ARBA00008889"/>
    </source>
</evidence>
<keyword evidence="2" id="KW-0687">Ribonucleoprotein</keyword>
<dbReference type="SUPFAM" id="SSF160369">
    <property type="entry name" value="Ribosomal protein L10-like"/>
    <property type="match status" value="1"/>
</dbReference>
<dbReference type="Gene3D" id="3.30.70.1730">
    <property type="match status" value="1"/>
</dbReference>
<accession>A0A4D6C4L0</accession>
<protein>
    <submittedName>
        <fullName evidence="2">Ribosomal protein L10</fullName>
    </submittedName>
</protein>
<keyword evidence="2" id="KW-0689">Ribosomal protein</keyword>
<gene>
    <name evidence="2" type="primary">rpl10</name>
</gene>
<name>A0A4D6C4L0_9CHLO</name>
<dbReference type="EMBL" id="MK086002">
    <property type="protein sequence ID" value="QBX98604.1"/>
    <property type="molecule type" value="Genomic_DNA"/>
</dbReference>
<reference evidence="2" key="1">
    <citation type="journal article" date="2019" name="Genome Biol. Evol.">
        <title>Tracing the Evolution of the Plastome and Mitogenome in the Chloropicophyceae Uncovered Convergent tRNA Gene Losses and a Variant Plastid Genetic Code.</title>
        <authorList>
            <person name="Turmel M."/>
            <person name="Dos Santos A.L."/>
            <person name="Otis C."/>
            <person name="Sergerie R."/>
            <person name="Lemieux C."/>
        </authorList>
    </citation>
    <scope>NUCLEOTIDE SEQUENCE</scope>
</reference>
<dbReference type="PANTHER" id="PTHR11560">
    <property type="entry name" value="39S RIBOSOMAL PROTEIN L10, MITOCHONDRIAL"/>
    <property type="match status" value="1"/>
</dbReference>
<keyword evidence="2" id="KW-0496">Mitochondrion</keyword>
<dbReference type="InterPro" id="IPR047865">
    <property type="entry name" value="Ribosomal_uL10_bac_type"/>
</dbReference>
<sequence>MTNIKSFASSRNAIYNARRINDSTYVVFFQYNACSAEQILDFKAIVAGIHPDLKVKQIQTKKVKKYLKSKEFSNLLVGPTYYVACSERDQLKSILKIKNESLVLLGALVEHHVLNHTNTLNYTKLDNNVHSVFVNTLTSKCNPVSSVYTQLSNVLANLHTYHVNKLLTMLKANNGN</sequence>
<dbReference type="AlphaFoldDB" id="A0A4D6C4L0"/>
<dbReference type="GO" id="GO:0005840">
    <property type="term" value="C:ribosome"/>
    <property type="evidence" value="ECO:0007669"/>
    <property type="project" value="UniProtKB-KW"/>
</dbReference>
<dbReference type="InterPro" id="IPR043141">
    <property type="entry name" value="Ribosomal_uL10-like_sf"/>
</dbReference>
<evidence type="ECO:0000313" key="2">
    <source>
        <dbReference type="EMBL" id="QBX98604.1"/>
    </source>
</evidence>
<comment type="similarity">
    <text evidence="1">Belongs to the universal ribosomal protein uL10 family.</text>
</comment>
<proteinExistence type="inferred from homology"/>